<keyword evidence="1" id="KW-1133">Transmembrane helix</keyword>
<dbReference type="OrthoDB" id="10011573at2759"/>
<protein>
    <recommendedName>
        <fullName evidence="5">Claudin</fullName>
    </recommendedName>
</protein>
<dbReference type="AlphaFoldDB" id="A0A815PWD1"/>
<gene>
    <name evidence="3" type="ORF">OTI717_LOCUS26333</name>
    <name evidence="2" type="ORF">RFH988_LOCUS36913</name>
</gene>
<dbReference type="PROSITE" id="PS51257">
    <property type="entry name" value="PROKAR_LIPOPROTEIN"/>
    <property type="match status" value="1"/>
</dbReference>
<reference evidence="2" key="1">
    <citation type="submission" date="2021-02" db="EMBL/GenBank/DDBJ databases">
        <authorList>
            <person name="Nowell W R."/>
        </authorList>
    </citation>
    <scope>NUCLEOTIDE SEQUENCE</scope>
</reference>
<evidence type="ECO:0008006" key="5">
    <source>
        <dbReference type="Google" id="ProtNLM"/>
    </source>
</evidence>
<comment type="caution">
    <text evidence="2">The sequence shown here is derived from an EMBL/GenBank/DDBJ whole genome shotgun (WGS) entry which is preliminary data.</text>
</comment>
<sequence length="181" mass="19292">MSSNIRLLSIVAGIMLGLSSACFIVSNAVPEWGKYKITGIESTIGLWQYCAFVSNVKTCQSISSELESFDADTYHKIQAAEAFVTLACIMSGISTCCLLACALMGDNVHQILLWTSKGLAFSSFIMGTVGIALGIYAIFNNRLTNQLFTQLTITLGAASCIGIAAIVINLVGAIIAVFMRK</sequence>
<proteinExistence type="predicted"/>
<evidence type="ECO:0000313" key="3">
    <source>
        <dbReference type="EMBL" id="CAF3950072.1"/>
    </source>
</evidence>
<feature type="transmembrane region" description="Helical" evidence="1">
    <location>
        <begin position="7"/>
        <end position="26"/>
    </location>
</feature>
<feature type="transmembrane region" description="Helical" evidence="1">
    <location>
        <begin position="82"/>
        <end position="106"/>
    </location>
</feature>
<accession>A0A815PWD1</accession>
<evidence type="ECO:0000313" key="4">
    <source>
        <dbReference type="Proteomes" id="UP000663882"/>
    </source>
</evidence>
<dbReference type="Proteomes" id="UP000663823">
    <property type="component" value="Unassembled WGS sequence"/>
</dbReference>
<name>A0A815PWD1_9BILA</name>
<feature type="transmembrane region" description="Helical" evidence="1">
    <location>
        <begin position="118"/>
        <end position="139"/>
    </location>
</feature>
<organism evidence="2 4">
    <name type="scientific">Rotaria sordida</name>
    <dbReference type="NCBI Taxonomy" id="392033"/>
    <lineage>
        <taxon>Eukaryota</taxon>
        <taxon>Metazoa</taxon>
        <taxon>Spiralia</taxon>
        <taxon>Gnathifera</taxon>
        <taxon>Rotifera</taxon>
        <taxon>Eurotatoria</taxon>
        <taxon>Bdelloidea</taxon>
        <taxon>Philodinida</taxon>
        <taxon>Philodinidae</taxon>
        <taxon>Rotaria</taxon>
    </lineage>
</organism>
<feature type="transmembrane region" description="Helical" evidence="1">
    <location>
        <begin position="151"/>
        <end position="178"/>
    </location>
</feature>
<dbReference type="Proteomes" id="UP000663882">
    <property type="component" value="Unassembled WGS sequence"/>
</dbReference>
<dbReference type="EMBL" id="CAJNOO010006765">
    <property type="protein sequence ID" value="CAF1454829.1"/>
    <property type="molecule type" value="Genomic_DNA"/>
</dbReference>
<keyword evidence="1" id="KW-0812">Transmembrane</keyword>
<keyword evidence="1" id="KW-0472">Membrane</keyword>
<evidence type="ECO:0000256" key="1">
    <source>
        <dbReference type="SAM" id="Phobius"/>
    </source>
</evidence>
<evidence type="ECO:0000313" key="2">
    <source>
        <dbReference type="EMBL" id="CAF1454829.1"/>
    </source>
</evidence>
<dbReference type="Gene3D" id="1.20.140.150">
    <property type="match status" value="1"/>
</dbReference>
<dbReference type="EMBL" id="CAJOAX010005495">
    <property type="protein sequence ID" value="CAF3950072.1"/>
    <property type="molecule type" value="Genomic_DNA"/>
</dbReference>